<dbReference type="GO" id="GO:0090313">
    <property type="term" value="P:regulation of protein targeting to membrane"/>
    <property type="evidence" value="ECO:0007669"/>
    <property type="project" value="TreeGrafter"/>
</dbReference>
<evidence type="ECO:0000259" key="3">
    <source>
        <dbReference type="Pfam" id="PF13116"/>
    </source>
</evidence>
<sequence length="1275" mass="143636">MPLITRKRFYSVFFGLIGLVAIVAGLVYLQFRDLENLKMLVVEQLQELTQRQVNIKTISLDFSEGVGLKLHNLVLSDPAKPSETFTAVQAGVTMGLWSLLNQNAQIQKVSFHGARLKVTRQGRRGWAIEGLGDFRTDTMNAKGKLGENWKRVRRLDIKDATLIFVDPWISEKAPIRLVAENVNASLSKPILESALLFSLEGNMDGPHDLKSPFRINGRWQESDENPGDPELQGSLQLVGGHIPLFGKYLDKVFAILPTEKSLSTDSEFVWNPGKSVNYQGKVFISRNHKALSPERFRFPESPESAIDFDVTVKPDLVEFNRLDYRFGAFDFKVKGAYAGHSKKNPEVRLKVSSTPFAVERTQELLPFKLFFPKTHTAFQKRFEKGMLEIRSFDFNGTLDQLNHLARPENLKRLSAELVLNKVDFGSELPKLKQVTGGLKLMPEKNAINISQAQYQDFLISGLSGNVTSVMNHPVVSWTVDGQFKLEELKGILRQVMDTRSFENQLAFFKDLKGEGSVHLHFRGPLEEPNKLEIEGAMLLENASFKQDQLTKPFENINGRIRFTNRPDNIVLKEINDAPPWEVKLEGFSGNLGPHKIVDLAGETTLAKGSPIRRVYGKVKLGLLEAAELASDSLLGRFKSVLENVSFSGGEVLVDFRGQGAEFSLEPSGPLGLVELKKVTMQHKSGFRPLMGVSGILFFDKNKIRVETKEAWYGDSPVKIKGQYLFMNSKNPELVLRASSSEFKPSDFTDIPFLETLRYDGFAKMEFIWQSNRQYKKFENHVDLSQVDYRYGDWLVKPKGVPNKIAMIGRVLPDGGLNIKEMTFELEDNKVSGHARIAQPSNPQFSAHLEAKDFKTLPMAPYIPALQNNFGGIVQMSLDGQGNVRRLEDALYKGTATLKQLEFKPEGFLKNFTVDGDVKWTGSNVEISKGRLESGKTRTEFNGRYYAGPAPQLELKLRGDGVYFSELLPEPGTREELEQPGWWRTSKLLSKGSGSVDIELDRFNFKKWTLKRLKGNMSFKGKVFDFKKLSVGRTNRDQIEAQGTVSLKDPKRIEFDGLVLASNIRAEGFLGIFSPIFDDSLNGQLNWFKAKLDSKGKDLKEMFSNLNGEIAFDISKGELQTYRLRHGLNELFGFSGNITPKQMKLPPTPYVDIFGNFVSKRGQARTENFMFEEPDQRMSMVGDFDMGRFRMDTVVGVAPLRELDRFLTKIPLVGKIITAGDEQSLFKNYYTVKGSFHNPEVYPIPFTSLGKKVVGIFQGIIQSPTDLIPDSPTTTE</sequence>
<dbReference type="EMBL" id="CP048685">
    <property type="protein sequence ID" value="QPJ61007.1"/>
    <property type="molecule type" value="Genomic_DNA"/>
</dbReference>
<dbReference type="GO" id="GO:0005886">
    <property type="term" value="C:plasma membrane"/>
    <property type="evidence" value="ECO:0007669"/>
    <property type="project" value="TreeGrafter"/>
</dbReference>
<evidence type="ECO:0008006" key="6">
    <source>
        <dbReference type="Google" id="ProtNLM"/>
    </source>
</evidence>
<feature type="domain" description="YhdP central" evidence="3">
    <location>
        <begin position="331"/>
        <end position="565"/>
    </location>
</feature>
<dbReference type="InterPro" id="IPR007844">
    <property type="entry name" value="AsmA"/>
</dbReference>
<dbReference type="InterPro" id="IPR052894">
    <property type="entry name" value="AsmA-related"/>
</dbReference>
<feature type="domain" description="AsmA" evidence="2">
    <location>
        <begin position="10"/>
        <end position="126"/>
    </location>
</feature>
<keyword evidence="1" id="KW-0472">Membrane</keyword>
<dbReference type="Proteomes" id="UP000594688">
    <property type="component" value="Chromosome"/>
</dbReference>
<reference evidence="4 5" key="1">
    <citation type="submission" date="2020-02" db="EMBL/GenBank/DDBJ databases">
        <title>Genomic and physiological characterization of two novel Nitrospinaceae genera.</title>
        <authorList>
            <person name="Mueller A.J."/>
            <person name="Jung M.-Y."/>
            <person name="Strachan C.R."/>
            <person name="Herbold C.W."/>
            <person name="Kirkegaard R.H."/>
            <person name="Daims H."/>
        </authorList>
    </citation>
    <scope>NUCLEOTIDE SEQUENCE [LARGE SCALE GENOMIC DNA]</scope>
    <source>
        <strain evidence="4">EB</strain>
    </source>
</reference>
<gene>
    <name evidence="4" type="ORF">G3M70_03515</name>
</gene>
<dbReference type="PANTHER" id="PTHR30441">
    <property type="entry name" value="DUF748 DOMAIN-CONTAINING PROTEIN"/>
    <property type="match status" value="1"/>
</dbReference>
<dbReference type="AlphaFoldDB" id="A0A7T0BU13"/>
<dbReference type="KEGG" id="nli:G3M70_03515"/>
<feature type="transmembrane region" description="Helical" evidence="1">
    <location>
        <begin position="12"/>
        <end position="31"/>
    </location>
</feature>
<evidence type="ECO:0000313" key="4">
    <source>
        <dbReference type="EMBL" id="QPJ61007.1"/>
    </source>
</evidence>
<dbReference type="Pfam" id="PF05170">
    <property type="entry name" value="AsmA"/>
    <property type="match status" value="1"/>
</dbReference>
<protein>
    <recommendedName>
        <fullName evidence="6">AsmA-like C-terminal domain-containing protein</fullName>
    </recommendedName>
</protein>
<proteinExistence type="predicted"/>
<dbReference type="PANTHER" id="PTHR30441:SF4">
    <property type="entry name" value="PROTEIN ASMA"/>
    <property type="match status" value="1"/>
</dbReference>
<evidence type="ECO:0000313" key="5">
    <source>
        <dbReference type="Proteomes" id="UP000594688"/>
    </source>
</evidence>
<evidence type="ECO:0000259" key="2">
    <source>
        <dbReference type="Pfam" id="PF05170"/>
    </source>
</evidence>
<dbReference type="InterPro" id="IPR025263">
    <property type="entry name" value="YhdP_central"/>
</dbReference>
<keyword evidence="1" id="KW-0812">Transmembrane</keyword>
<keyword evidence="1" id="KW-1133">Transmembrane helix</keyword>
<accession>A0A7T0BU13</accession>
<name>A0A7T0BU13_9BACT</name>
<evidence type="ECO:0000256" key="1">
    <source>
        <dbReference type="SAM" id="Phobius"/>
    </source>
</evidence>
<dbReference type="Pfam" id="PF13116">
    <property type="entry name" value="YhdP"/>
    <property type="match status" value="1"/>
</dbReference>
<organism evidence="4 5">
    <name type="scientific">Candidatus Nitronauta litoralis</name>
    <dbReference type="NCBI Taxonomy" id="2705533"/>
    <lineage>
        <taxon>Bacteria</taxon>
        <taxon>Pseudomonadati</taxon>
        <taxon>Nitrospinota/Tectimicrobiota group</taxon>
        <taxon>Nitrospinota</taxon>
        <taxon>Nitrospinia</taxon>
        <taxon>Nitrospinales</taxon>
        <taxon>Nitrospinaceae</taxon>
        <taxon>Candidatus Nitronauta</taxon>
    </lineage>
</organism>